<dbReference type="RefSeq" id="WP_206101701.1">
    <property type="nucleotide sequence ID" value="NZ_CP070969.1"/>
</dbReference>
<reference evidence="1 2" key="1">
    <citation type="submission" date="2021-02" db="EMBL/GenBank/DDBJ databases">
        <title>Paenibacillus tianjinensis sp. nov.</title>
        <authorList>
            <person name="Liu H."/>
        </authorList>
    </citation>
    <scope>NUCLEOTIDE SEQUENCE [LARGE SCALE GENOMIC DNA]</scope>
    <source>
        <strain evidence="1 2">TB2019</strain>
    </source>
</reference>
<name>A0ABX7LAP9_9BACL</name>
<proteinExistence type="predicted"/>
<evidence type="ECO:0000313" key="1">
    <source>
        <dbReference type="EMBL" id="QSF44104.1"/>
    </source>
</evidence>
<accession>A0ABX7LAP9</accession>
<dbReference type="EMBL" id="CP070969">
    <property type="protein sequence ID" value="QSF44104.1"/>
    <property type="molecule type" value="Genomic_DNA"/>
</dbReference>
<evidence type="ECO:0000313" key="2">
    <source>
        <dbReference type="Proteomes" id="UP000663452"/>
    </source>
</evidence>
<gene>
    <name evidence="1" type="ORF">JRJ22_23225</name>
</gene>
<keyword evidence="2" id="KW-1185">Reference proteome</keyword>
<dbReference type="PROSITE" id="PS51257">
    <property type="entry name" value="PROKAR_LIPOPROTEIN"/>
    <property type="match status" value="1"/>
</dbReference>
<organism evidence="1 2">
    <name type="scientific">Paenibacillus tianjinensis</name>
    <dbReference type="NCBI Taxonomy" id="2810347"/>
    <lineage>
        <taxon>Bacteria</taxon>
        <taxon>Bacillati</taxon>
        <taxon>Bacillota</taxon>
        <taxon>Bacilli</taxon>
        <taxon>Bacillales</taxon>
        <taxon>Paenibacillaceae</taxon>
        <taxon>Paenibacillus</taxon>
    </lineage>
</organism>
<dbReference type="Proteomes" id="UP000663452">
    <property type="component" value="Chromosome"/>
</dbReference>
<protein>
    <submittedName>
        <fullName evidence="1">Uncharacterized protein</fullName>
    </submittedName>
</protein>
<sequence>MKRLPILLLLSAMLIGGCSGKDNIYSGIEKQDLTEINSAKELDYIYAYKGHTDNWASTYYVYQKKDSDSHVSRVFLKYLGKEPGPSGEMKYAYTTEGGGGGSGTLSDAESPSVIYNLGGSGGTGSVAEQDSVVKMHVEWSGGSEDIELEPEL</sequence>